<organism evidence="1 2">
    <name type="scientific">Kickxella alabastrina</name>
    <dbReference type="NCBI Taxonomy" id="61397"/>
    <lineage>
        <taxon>Eukaryota</taxon>
        <taxon>Fungi</taxon>
        <taxon>Fungi incertae sedis</taxon>
        <taxon>Zoopagomycota</taxon>
        <taxon>Kickxellomycotina</taxon>
        <taxon>Kickxellomycetes</taxon>
        <taxon>Kickxellales</taxon>
        <taxon>Kickxellaceae</taxon>
        <taxon>Kickxella</taxon>
    </lineage>
</organism>
<keyword evidence="2" id="KW-1185">Reference proteome</keyword>
<sequence>MQYIQTITIGLFALSIVAARPATLQAINNTSENSLRIIHTNDIHAHYSPFNRVGSDCSKHDVKSGNCFGGAARLVTTVNQLRNGHPNSLLFDAGDQAQGTLFYTIGKFNTTIKVMNQLKYDAMCIGNHEFDDGPDLLAEFFSKINFPAICANIDMTKNPRLKSVVKPYIVFEKYKLGVIGYITNTTGNISQAGPTVSFSNAAVAVNRYVKELRAKGIKRIIAVSHNGYHEDIDVATNTCGLDLIVGGHSHTYLSLNASEPGAGGLYPTAVKNLDGQTTYVVQAKAWGEYVGYVDLVFNSDGSVASISGEPVHMTQSISEDASMAANVSEWRRPFEDYGKTVVGNITTETGIENCPQMECAMGDLTTDAMLWSLNRIQQTDMALLTSGTIRAGLSAGPVTFKDLLLIYPFGDDIVRITISGKRLRSIITGGFKMVNLFNGRPVIKFIQISGVRVKYHMDPSNSIRDSKIIDSIEIFKNGVLEVLDDTQTYSLATIWHIARGMDNVIDPPIDGVPLQRLEKAVKEYLQTFSPVTPTTDGRMFKMVAGV</sequence>
<accession>A0ACC1IKC9</accession>
<proteinExistence type="predicted"/>
<dbReference type="Proteomes" id="UP001150581">
    <property type="component" value="Unassembled WGS sequence"/>
</dbReference>
<name>A0ACC1IKC9_9FUNG</name>
<evidence type="ECO:0000313" key="2">
    <source>
        <dbReference type="Proteomes" id="UP001150581"/>
    </source>
</evidence>
<dbReference type="EMBL" id="JANBPG010000369">
    <property type="protein sequence ID" value="KAJ1897085.1"/>
    <property type="molecule type" value="Genomic_DNA"/>
</dbReference>
<comment type="caution">
    <text evidence="1">The sequence shown here is derived from an EMBL/GenBank/DDBJ whole genome shotgun (WGS) entry which is preliminary data.</text>
</comment>
<evidence type="ECO:0000313" key="1">
    <source>
        <dbReference type="EMBL" id="KAJ1897085.1"/>
    </source>
</evidence>
<reference evidence="1" key="1">
    <citation type="submission" date="2022-07" db="EMBL/GenBank/DDBJ databases">
        <title>Phylogenomic reconstructions and comparative analyses of Kickxellomycotina fungi.</title>
        <authorList>
            <person name="Reynolds N.K."/>
            <person name="Stajich J.E."/>
            <person name="Barry K."/>
            <person name="Grigoriev I.V."/>
            <person name="Crous P."/>
            <person name="Smith M.E."/>
        </authorList>
    </citation>
    <scope>NUCLEOTIDE SEQUENCE</scope>
    <source>
        <strain evidence="1">Benny 63K</strain>
    </source>
</reference>
<gene>
    <name evidence="1" type="ORF">LPJ66_003599</name>
</gene>
<protein>
    <submittedName>
        <fullName evidence="1">Uncharacterized protein</fullName>
    </submittedName>
</protein>